<dbReference type="PANTHER" id="PTHR33121">
    <property type="entry name" value="CYCLIC DI-GMP PHOSPHODIESTERASE PDEF"/>
    <property type="match status" value="1"/>
</dbReference>
<evidence type="ECO:0000313" key="3">
    <source>
        <dbReference type="EMBL" id="SAD68585.1"/>
    </source>
</evidence>
<keyword evidence="4" id="KW-1185">Reference proteome</keyword>
<dbReference type="Proteomes" id="UP000077063">
    <property type="component" value="Unassembled WGS sequence"/>
</dbReference>
<sequence>MAVTAEGVETTEQLSFLKKNRCDEVQGYLLGKPAAITELNLNANRIDL</sequence>
<evidence type="ECO:0000313" key="2">
    <source>
        <dbReference type="EMBL" id="SAB41664.1"/>
    </source>
</evidence>
<dbReference type="AlphaFoldDB" id="A0ABD7KSJ5"/>
<dbReference type="Pfam" id="PF00563">
    <property type="entry name" value="EAL"/>
    <property type="match status" value="1"/>
</dbReference>
<dbReference type="Gene3D" id="3.20.20.450">
    <property type="entry name" value="EAL domain"/>
    <property type="match status" value="1"/>
</dbReference>
<comment type="caution">
    <text evidence="3">The sequence shown here is derived from an EMBL/GenBank/DDBJ whole genome shotgun (WGS) entry which is preliminary data.</text>
</comment>
<evidence type="ECO:0000313" key="4">
    <source>
        <dbReference type="Proteomes" id="UP000077063"/>
    </source>
</evidence>
<proteinExistence type="predicted"/>
<dbReference type="SUPFAM" id="SSF141868">
    <property type="entry name" value="EAL domain-like"/>
    <property type="match status" value="1"/>
</dbReference>
<feature type="domain" description="EAL" evidence="1">
    <location>
        <begin position="1"/>
        <end position="47"/>
    </location>
</feature>
<name>A0ABD7KSJ5_9ENTR</name>
<dbReference type="EMBL" id="FKDK01000029">
    <property type="protein sequence ID" value="SAB41664.1"/>
    <property type="molecule type" value="Genomic_DNA"/>
</dbReference>
<reference evidence="4 5" key="1">
    <citation type="submission" date="2016-03" db="EMBL/GenBank/DDBJ databases">
        <authorList>
            <consortium name="Pathogen Informatics"/>
        </authorList>
    </citation>
    <scope>NUCLEOTIDE SEQUENCE [LARGE SCALE GENOMIC DNA]</scope>
    <source>
        <strain evidence="2">E2161</strain>
        <strain evidence="4">e2161</strain>
        <strain evidence="5">e264</strain>
        <strain evidence="3">E264</strain>
    </source>
</reference>
<dbReference type="PROSITE" id="PS50883">
    <property type="entry name" value="EAL"/>
    <property type="match status" value="1"/>
</dbReference>
<dbReference type="Proteomes" id="UP000077278">
    <property type="component" value="Unassembled WGS sequence"/>
</dbReference>
<organism evidence="3 5">
    <name type="scientific">Enterobacter roggenkampii</name>
    <dbReference type="NCBI Taxonomy" id="1812935"/>
    <lineage>
        <taxon>Bacteria</taxon>
        <taxon>Pseudomonadati</taxon>
        <taxon>Pseudomonadota</taxon>
        <taxon>Gammaproteobacteria</taxon>
        <taxon>Enterobacterales</taxon>
        <taxon>Enterobacteriaceae</taxon>
        <taxon>Enterobacter</taxon>
        <taxon>Enterobacter cloacae complex</taxon>
    </lineage>
</organism>
<dbReference type="PANTHER" id="PTHR33121:SF71">
    <property type="entry name" value="OXYGEN SENSOR PROTEIN DOSP"/>
    <property type="match status" value="1"/>
</dbReference>
<gene>
    <name evidence="3" type="ORF">SAMEA2273136_05199</name>
    <name evidence="2" type="ORF">SAMEA2273443_04683</name>
</gene>
<evidence type="ECO:0000313" key="5">
    <source>
        <dbReference type="Proteomes" id="UP000077278"/>
    </source>
</evidence>
<protein>
    <submittedName>
        <fullName evidence="3">Diguanylate cyclase/phosphodiesterase</fullName>
    </submittedName>
</protein>
<accession>A0ABD7KSJ5</accession>
<dbReference type="InterPro" id="IPR050706">
    <property type="entry name" value="Cyclic-di-GMP_PDE-like"/>
</dbReference>
<dbReference type="InterPro" id="IPR001633">
    <property type="entry name" value="EAL_dom"/>
</dbReference>
<evidence type="ECO:0000259" key="1">
    <source>
        <dbReference type="PROSITE" id="PS50883"/>
    </source>
</evidence>
<dbReference type="EMBL" id="FKDD01000080">
    <property type="protein sequence ID" value="SAD68585.1"/>
    <property type="molecule type" value="Genomic_DNA"/>
</dbReference>
<dbReference type="InterPro" id="IPR035919">
    <property type="entry name" value="EAL_sf"/>
</dbReference>